<proteinExistence type="inferred from homology"/>
<dbReference type="RefSeq" id="WP_123665247.1">
    <property type="nucleotide sequence ID" value="NZ_RJKE01000001.1"/>
</dbReference>
<reference evidence="2 3" key="1">
    <citation type="submission" date="2018-11" db="EMBL/GenBank/DDBJ databases">
        <title>Sequencing the genomes of 1000 actinobacteria strains.</title>
        <authorList>
            <person name="Klenk H.-P."/>
        </authorList>
    </citation>
    <scope>NUCLEOTIDE SEQUENCE [LARGE SCALE GENOMIC DNA]</scope>
    <source>
        <strain evidence="2 3">DSM 44254</strain>
    </source>
</reference>
<dbReference type="InterPro" id="IPR042529">
    <property type="entry name" value="IF_2B-like_C"/>
</dbReference>
<dbReference type="SUPFAM" id="SSF100950">
    <property type="entry name" value="NagB/RpiA/CoA transferase-like"/>
    <property type="match status" value="1"/>
</dbReference>
<dbReference type="GO" id="GO:0019509">
    <property type="term" value="P:L-methionine salvage from methylthioadenosine"/>
    <property type="evidence" value="ECO:0007669"/>
    <property type="project" value="TreeGrafter"/>
</dbReference>
<dbReference type="Proteomes" id="UP000272400">
    <property type="component" value="Unassembled WGS sequence"/>
</dbReference>
<comment type="caution">
    <text evidence="2">The sequence shown here is derived from an EMBL/GenBank/DDBJ whole genome shotgun (WGS) entry which is preliminary data.</text>
</comment>
<dbReference type="PANTHER" id="PTHR43475">
    <property type="entry name" value="METHYLTHIORIBOSE-1-PHOSPHATE ISOMERASE"/>
    <property type="match status" value="1"/>
</dbReference>
<dbReference type="EMBL" id="RJKE01000001">
    <property type="protein sequence ID" value="ROO85785.1"/>
    <property type="molecule type" value="Genomic_DNA"/>
</dbReference>
<dbReference type="PANTHER" id="PTHR43475:SF1">
    <property type="entry name" value="METHYLTHIORIBOSE-1-PHOSPHATE ISOMERASE"/>
    <property type="match status" value="1"/>
</dbReference>
<organism evidence="2 3">
    <name type="scientific">Actinocorallia herbida</name>
    <dbReference type="NCBI Taxonomy" id="58109"/>
    <lineage>
        <taxon>Bacteria</taxon>
        <taxon>Bacillati</taxon>
        <taxon>Actinomycetota</taxon>
        <taxon>Actinomycetes</taxon>
        <taxon>Streptosporangiales</taxon>
        <taxon>Thermomonosporaceae</taxon>
        <taxon>Actinocorallia</taxon>
    </lineage>
</organism>
<keyword evidence="2" id="KW-0413">Isomerase</keyword>
<dbReference type="InterPro" id="IPR037171">
    <property type="entry name" value="NagB/RpiA_transferase-like"/>
</dbReference>
<dbReference type="Gene3D" id="1.20.120.420">
    <property type="entry name" value="translation initiation factor eif-2b, domain 1"/>
    <property type="match status" value="1"/>
</dbReference>
<dbReference type="OrthoDB" id="9803436at2"/>
<evidence type="ECO:0000313" key="3">
    <source>
        <dbReference type="Proteomes" id="UP000272400"/>
    </source>
</evidence>
<accession>A0A3N1CX23</accession>
<evidence type="ECO:0000313" key="2">
    <source>
        <dbReference type="EMBL" id="ROO85785.1"/>
    </source>
</evidence>
<gene>
    <name evidence="2" type="ORF">EDD29_3334</name>
</gene>
<sequence length="334" mass="35610">MPLLADSVRVTEEGVTILDRRVFPLRHRWVLCRTVEEVAVAVEEMVTQSSGPKFAATAGMVLAARDAARLGPGAAGEALREAGRRLVATRPTNNGIRDAIAAVLAVVDDRPGEELLPVVEAAAAADDRRYRDRSAALGEHAARLLPDGAKVLTHCWGDFYLMGAVEAAQKAGKRLEFVCTETRPYLQGARLTAATLVEYGYEPTVIADGMVPAALAAGLADVTLTAADRITLDGHVVNKVGTLAVALAAREFGVPYYALVHAPDPHAPGLADVAMEDRDGAEVLHVLGHRTAAEGTRGFYPAFDATPPRLVTRIVTERGVFAPDRLADHFREDA</sequence>
<dbReference type="GO" id="GO:0046523">
    <property type="term" value="F:S-methyl-5-thioribose-1-phosphate isomerase activity"/>
    <property type="evidence" value="ECO:0007669"/>
    <property type="project" value="TreeGrafter"/>
</dbReference>
<keyword evidence="3" id="KW-1185">Reference proteome</keyword>
<dbReference type="Pfam" id="PF01008">
    <property type="entry name" value="IF-2B"/>
    <property type="match status" value="1"/>
</dbReference>
<name>A0A3N1CX23_9ACTN</name>
<evidence type="ECO:0000256" key="1">
    <source>
        <dbReference type="RuleBase" id="RU003814"/>
    </source>
</evidence>
<dbReference type="Gene3D" id="3.40.50.10470">
    <property type="entry name" value="Translation initiation factor eif-2b, domain 2"/>
    <property type="match status" value="1"/>
</dbReference>
<protein>
    <submittedName>
        <fullName evidence="2">Methylthioribose-1-phosphate isomerase</fullName>
    </submittedName>
</protein>
<dbReference type="InterPro" id="IPR000649">
    <property type="entry name" value="IF-2B-related"/>
</dbReference>
<comment type="similarity">
    <text evidence="1">Belongs to the eIF-2B alpha/beta/delta subunits family.</text>
</comment>
<dbReference type="AlphaFoldDB" id="A0A3N1CX23"/>
<dbReference type="InterPro" id="IPR027363">
    <property type="entry name" value="M1Pi_N"/>
</dbReference>